<evidence type="ECO:0000256" key="1">
    <source>
        <dbReference type="SAM" id="Phobius"/>
    </source>
</evidence>
<accession>A0A212EQD3</accession>
<dbReference type="EMBL" id="AGBW02013270">
    <property type="protein sequence ID" value="OWR43695.1"/>
    <property type="molecule type" value="Genomic_DNA"/>
</dbReference>
<name>A0A212EQD3_DANPL</name>
<dbReference type="KEGG" id="dpl:KGM_203413"/>
<feature type="transmembrane region" description="Helical" evidence="1">
    <location>
        <begin position="205"/>
        <end position="230"/>
    </location>
</feature>
<proteinExistence type="predicted"/>
<dbReference type="eggNOG" id="ENOG502R0SA">
    <property type="taxonomic scope" value="Eukaryota"/>
</dbReference>
<gene>
    <name evidence="2" type="ORF">KGM_203413</name>
</gene>
<evidence type="ECO:0000313" key="2">
    <source>
        <dbReference type="EMBL" id="OWR43695.1"/>
    </source>
</evidence>
<keyword evidence="1" id="KW-1133">Transmembrane helix</keyword>
<dbReference type="Proteomes" id="UP000007151">
    <property type="component" value="Unassembled WGS sequence"/>
</dbReference>
<evidence type="ECO:0000313" key="3">
    <source>
        <dbReference type="Proteomes" id="UP000007151"/>
    </source>
</evidence>
<keyword evidence="1" id="KW-0472">Membrane</keyword>
<comment type="caution">
    <text evidence="2">The sequence shown here is derived from an EMBL/GenBank/DDBJ whole genome shotgun (WGS) entry which is preliminary data.</text>
</comment>
<dbReference type="InParanoid" id="A0A212EQD3"/>
<sequence>MNKRQCLKAIVLIILTEVIGYYSVHGRNIHESDESEYNSLDLEKLFKIIARSKETYRSYDKSQRKSNTDEEDAHLNRVLSQAEIINKWLRQEGVVSVNKENTVKDDLATIIERELLNALSKKTSSLLDRPYLQKAGRNDFLVMKSESNDPFVTVIPNDIYYNVEKKCVNWLSDCNQRGLRNRLLQKHNMAELGSPIKILCTNIDFTIVLLICVAFTFILVVLSQASHIIYSGLINL</sequence>
<reference evidence="2 3" key="1">
    <citation type="journal article" date="2011" name="Cell">
        <title>The monarch butterfly genome yields insights into long-distance migration.</title>
        <authorList>
            <person name="Zhan S."/>
            <person name="Merlin C."/>
            <person name="Boore J.L."/>
            <person name="Reppert S.M."/>
        </authorList>
    </citation>
    <scope>NUCLEOTIDE SEQUENCE [LARGE SCALE GENOMIC DNA]</scope>
    <source>
        <strain evidence="2">F-2</strain>
    </source>
</reference>
<keyword evidence="3" id="KW-1185">Reference proteome</keyword>
<dbReference type="AlphaFoldDB" id="A0A212EQD3"/>
<protein>
    <submittedName>
        <fullName evidence="2">Uncharacterized protein</fullName>
    </submittedName>
</protein>
<organism evidence="2 3">
    <name type="scientific">Danaus plexippus plexippus</name>
    <dbReference type="NCBI Taxonomy" id="278856"/>
    <lineage>
        <taxon>Eukaryota</taxon>
        <taxon>Metazoa</taxon>
        <taxon>Ecdysozoa</taxon>
        <taxon>Arthropoda</taxon>
        <taxon>Hexapoda</taxon>
        <taxon>Insecta</taxon>
        <taxon>Pterygota</taxon>
        <taxon>Neoptera</taxon>
        <taxon>Endopterygota</taxon>
        <taxon>Lepidoptera</taxon>
        <taxon>Glossata</taxon>
        <taxon>Ditrysia</taxon>
        <taxon>Papilionoidea</taxon>
        <taxon>Nymphalidae</taxon>
        <taxon>Danainae</taxon>
        <taxon>Danaini</taxon>
        <taxon>Danaina</taxon>
        <taxon>Danaus</taxon>
        <taxon>Danaus</taxon>
    </lineage>
</organism>
<keyword evidence="1" id="KW-0812">Transmembrane</keyword>